<dbReference type="EMBL" id="AMXE01000074">
    <property type="protein sequence ID" value="ENO85473.1"/>
    <property type="molecule type" value="Genomic_DNA"/>
</dbReference>
<dbReference type="InterPro" id="IPR037163">
    <property type="entry name" value="Spermidine_synt_N_sf"/>
</dbReference>
<protein>
    <recommendedName>
        <fullName evidence="5">Polyamine aminopropyltransferase</fullName>
    </recommendedName>
    <alternativeName>
        <fullName evidence="5">Putrescine aminopropyltransferase</fullName>
        <shortName evidence="5">PAPT</shortName>
    </alternativeName>
    <alternativeName>
        <fullName evidence="5">Spermidine synthase</fullName>
        <shortName evidence="5">SPDS</shortName>
        <shortName evidence="5">SPDSY</shortName>
        <ecNumber evidence="5">2.5.1.16</ecNumber>
    </alternativeName>
</protein>
<feature type="binding site" evidence="5">
    <location>
        <position position="70"/>
    </location>
    <ligand>
        <name>spermidine</name>
        <dbReference type="ChEBI" id="CHEBI:57834"/>
    </ligand>
</feature>
<dbReference type="InterPro" id="IPR030373">
    <property type="entry name" value="PABS_CS"/>
</dbReference>
<dbReference type="CDD" id="cd02440">
    <property type="entry name" value="AdoMet_MTases"/>
    <property type="match status" value="1"/>
</dbReference>
<dbReference type="eggNOG" id="COG0421">
    <property type="taxonomic scope" value="Bacteria"/>
</dbReference>
<comment type="catalytic activity">
    <reaction evidence="5">
        <text>S-adenosyl 3-(methylsulfanyl)propylamine + putrescine = S-methyl-5'-thioadenosine + spermidine + H(+)</text>
        <dbReference type="Rhea" id="RHEA:12721"/>
        <dbReference type="ChEBI" id="CHEBI:15378"/>
        <dbReference type="ChEBI" id="CHEBI:17509"/>
        <dbReference type="ChEBI" id="CHEBI:57443"/>
        <dbReference type="ChEBI" id="CHEBI:57834"/>
        <dbReference type="ChEBI" id="CHEBI:326268"/>
        <dbReference type="EC" id="2.5.1.16"/>
    </reaction>
</comment>
<keyword evidence="4 5" id="KW-0620">Polyamine biosynthesis</keyword>
<dbReference type="InterPro" id="IPR030374">
    <property type="entry name" value="PABS"/>
</dbReference>
<dbReference type="SUPFAM" id="SSF53335">
    <property type="entry name" value="S-adenosyl-L-methionine-dependent methyltransferases"/>
    <property type="match status" value="1"/>
</dbReference>
<dbReference type="EC" id="2.5.1.16" evidence="5"/>
<feature type="active site" description="Proton acceptor" evidence="5 6">
    <location>
        <position position="168"/>
    </location>
</feature>
<name>N6YTI8_THAL4</name>
<comment type="function">
    <text evidence="5">Catalyzes the irreversible transfer of a propylamine group from the amino donor S-adenosylmethioninamine (decarboxy-AdoMet) to putrescine (1,4-diaminobutane) to yield spermidine.</text>
</comment>
<evidence type="ECO:0000256" key="4">
    <source>
        <dbReference type="ARBA" id="ARBA00023115"/>
    </source>
</evidence>
<comment type="subunit">
    <text evidence="5">Homodimer or homotetramer.</text>
</comment>
<dbReference type="PANTHER" id="PTHR11558">
    <property type="entry name" value="SPERMIDINE/SPERMINE SYNTHASE"/>
    <property type="match status" value="1"/>
</dbReference>
<reference evidence="8 9" key="1">
    <citation type="submission" date="2012-09" db="EMBL/GenBank/DDBJ databases">
        <title>Draft Genome Sequences of 6 Strains from Genus Thauera.</title>
        <authorList>
            <person name="Liu B."/>
            <person name="Shapleigh J.P."/>
            <person name="Frostegard A.H."/>
        </authorList>
    </citation>
    <scope>NUCLEOTIDE SEQUENCE [LARGE SCALE GENOMIC DNA]</scope>
    <source>
        <strain evidence="9">47Lol / DSM 12138</strain>
    </source>
</reference>
<evidence type="ECO:0000313" key="9">
    <source>
        <dbReference type="Proteomes" id="UP000013232"/>
    </source>
</evidence>
<dbReference type="PROSITE" id="PS51006">
    <property type="entry name" value="PABS_2"/>
    <property type="match status" value="1"/>
</dbReference>
<dbReference type="PANTHER" id="PTHR11558:SF11">
    <property type="entry name" value="SPERMIDINE SYNTHASE"/>
    <property type="match status" value="1"/>
</dbReference>
<dbReference type="OrthoDB" id="9793120at2"/>
<dbReference type="AlphaFoldDB" id="N6YTI8"/>
<keyword evidence="9" id="KW-1185">Reference proteome</keyword>
<comment type="pathway">
    <text evidence="5">Amine and polyamine biosynthesis; spermidine biosynthesis; spermidine from putrescine: step 1/1.</text>
</comment>
<evidence type="ECO:0000256" key="1">
    <source>
        <dbReference type="ARBA" id="ARBA00007867"/>
    </source>
</evidence>
<feature type="binding site" evidence="5">
    <location>
        <begin position="146"/>
        <end position="147"/>
    </location>
    <ligand>
        <name>S-methyl-5'-thioadenosine</name>
        <dbReference type="ChEBI" id="CHEBI:17509"/>
    </ligand>
</feature>
<dbReference type="Proteomes" id="UP000013232">
    <property type="component" value="Unassembled WGS sequence"/>
</dbReference>
<proteinExistence type="inferred from homology"/>
<keyword evidence="3 5" id="KW-0745">Spermidine biosynthesis</keyword>
<keyword evidence="2 5" id="KW-0808">Transferase</keyword>
<dbReference type="GO" id="GO:0004766">
    <property type="term" value="F:spermidine synthase activity"/>
    <property type="evidence" value="ECO:0007669"/>
    <property type="project" value="UniProtKB-UniRule"/>
</dbReference>
<dbReference type="InterPro" id="IPR001045">
    <property type="entry name" value="Spermi_synthase"/>
</dbReference>
<evidence type="ECO:0000256" key="3">
    <source>
        <dbReference type="ARBA" id="ARBA00023066"/>
    </source>
</evidence>
<organism evidence="8 9">
    <name type="scientific">Thauera linaloolentis (strain DSM 12138 / JCM 21573 / CCUG 41526 / CIP 105981 / IAM 15112 / NBRC 102519 / 47Lol)</name>
    <dbReference type="NCBI Taxonomy" id="1123367"/>
    <lineage>
        <taxon>Bacteria</taxon>
        <taxon>Pseudomonadati</taxon>
        <taxon>Pseudomonadota</taxon>
        <taxon>Betaproteobacteria</taxon>
        <taxon>Rhodocyclales</taxon>
        <taxon>Zoogloeaceae</taxon>
        <taxon>Thauera</taxon>
    </lineage>
</organism>
<dbReference type="RefSeq" id="WP_004342510.1">
    <property type="nucleotide sequence ID" value="NZ_AMXE01000074.1"/>
</dbReference>
<feature type="binding site" evidence="5">
    <location>
        <position position="39"/>
    </location>
    <ligand>
        <name>S-methyl-5'-thioadenosine</name>
        <dbReference type="ChEBI" id="CHEBI:17509"/>
    </ligand>
</feature>
<comment type="caution">
    <text evidence="5">Lacks conserved residue(s) required for the propagation of feature annotation.</text>
</comment>
<dbReference type="STRING" id="1123367.GCA_000621305_02484"/>
<evidence type="ECO:0000256" key="5">
    <source>
        <dbReference type="HAMAP-Rule" id="MF_00198"/>
    </source>
</evidence>
<evidence type="ECO:0000256" key="6">
    <source>
        <dbReference type="PROSITE-ProRule" id="PRU00354"/>
    </source>
</evidence>
<feature type="domain" description="PABS" evidence="7">
    <location>
        <begin position="14"/>
        <end position="247"/>
    </location>
</feature>
<dbReference type="Pfam" id="PF01564">
    <property type="entry name" value="Spermine_synth"/>
    <property type="match status" value="1"/>
</dbReference>
<comment type="caution">
    <text evidence="8">The sequence shown here is derived from an EMBL/GenBank/DDBJ whole genome shotgun (WGS) entry which is preliminary data.</text>
</comment>
<sequence>MTDARLRLPAEVLSEWLSEDAGYFLSAGRLLEAGTSRWQHYEVWDTPRFGRLFRLDGCFMSSERDEFHYHENLVHVPAMAHEGVRQALIIGGGDGGSAEELLKYPTIERVVIVELDEKVVDLSRRYLQGIHHGALDDARVDLRIGDGLRYVTVDGPAAAAGYDLIVLDLTDPVGLAEALYGEDFFRACRALLADGGALSLHLGAPAFQPERVQALVRRLRRVFACVRPYFLHIPLYGSLWGLATASDRLDPLALAAEEIDRRIMERRIGELQHYNGAVHHAQFALPNHLRALLA</sequence>
<accession>N6YTI8</accession>
<dbReference type="Gene3D" id="2.30.140.10">
    <property type="entry name" value="Spermidine synthase, tetramerisation domain"/>
    <property type="match status" value="1"/>
</dbReference>
<dbReference type="HAMAP" id="MF_00198">
    <property type="entry name" value="Spermidine_synth"/>
    <property type="match status" value="1"/>
</dbReference>
<feature type="binding site" evidence="5">
    <location>
        <position position="94"/>
    </location>
    <ligand>
        <name>spermidine</name>
        <dbReference type="ChEBI" id="CHEBI:57834"/>
    </ligand>
</feature>
<dbReference type="Gene3D" id="3.40.50.150">
    <property type="entry name" value="Vaccinia Virus protein VP39"/>
    <property type="match status" value="1"/>
</dbReference>
<dbReference type="PROSITE" id="PS01330">
    <property type="entry name" value="PABS_1"/>
    <property type="match status" value="1"/>
</dbReference>
<gene>
    <name evidence="5" type="primary">speE</name>
    <name evidence="8" type="ORF">C666_15245</name>
</gene>
<dbReference type="NCBIfam" id="NF002010">
    <property type="entry name" value="PRK00811.1"/>
    <property type="match status" value="1"/>
</dbReference>
<evidence type="ECO:0000313" key="8">
    <source>
        <dbReference type="EMBL" id="ENO85473.1"/>
    </source>
</evidence>
<feature type="binding site" evidence="5">
    <location>
        <position position="114"/>
    </location>
    <ligand>
        <name>S-methyl-5'-thioadenosine</name>
        <dbReference type="ChEBI" id="CHEBI:17509"/>
    </ligand>
</feature>
<dbReference type="GO" id="GO:0008295">
    <property type="term" value="P:spermidine biosynthetic process"/>
    <property type="evidence" value="ECO:0007669"/>
    <property type="project" value="UniProtKB-UniRule"/>
</dbReference>
<evidence type="ECO:0000256" key="2">
    <source>
        <dbReference type="ARBA" id="ARBA00022679"/>
    </source>
</evidence>
<dbReference type="UniPathway" id="UPA00248">
    <property type="reaction ID" value="UER00314"/>
</dbReference>
<comment type="similarity">
    <text evidence="1 5">Belongs to the spermidine/spermine synthase family.</text>
</comment>
<dbReference type="InterPro" id="IPR029063">
    <property type="entry name" value="SAM-dependent_MTases_sf"/>
</dbReference>
<evidence type="ECO:0000259" key="7">
    <source>
        <dbReference type="PROSITE" id="PS51006"/>
    </source>
</evidence>